<protein>
    <submittedName>
        <fullName evidence="2">Formylmethionine deformylase</fullName>
    </submittedName>
</protein>
<dbReference type="EMBL" id="VUNC01000005">
    <property type="protein sequence ID" value="MST72864.1"/>
    <property type="molecule type" value="Genomic_DNA"/>
</dbReference>
<dbReference type="SUPFAM" id="SSF56420">
    <property type="entry name" value="Peptide deformylase"/>
    <property type="match status" value="1"/>
</dbReference>
<dbReference type="Gene3D" id="3.90.45.10">
    <property type="entry name" value="Peptide deformylase"/>
    <property type="match status" value="1"/>
</dbReference>
<dbReference type="AlphaFoldDB" id="A0A6N7XPF2"/>
<evidence type="ECO:0000313" key="2">
    <source>
        <dbReference type="EMBL" id="MST72864.1"/>
    </source>
</evidence>
<dbReference type="InterPro" id="IPR036821">
    <property type="entry name" value="Peptide_deformylase_sf"/>
</dbReference>
<gene>
    <name evidence="2" type="ORF">FYJ68_07065</name>
</gene>
<dbReference type="PANTHER" id="PTHR10458">
    <property type="entry name" value="PEPTIDE DEFORMYLASE"/>
    <property type="match status" value="1"/>
</dbReference>
<dbReference type="GO" id="GO:0042586">
    <property type="term" value="F:peptide deformylase activity"/>
    <property type="evidence" value="ECO:0007669"/>
    <property type="project" value="InterPro"/>
</dbReference>
<dbReference type="Proteomes" id="UP000469325">
    <property type="component" value="Unassembled WGS sequence"/>
</dbReference>
<keyword evidence="3" id="KW-1185">Reference proteome</keyword>
<comment type="similarity">
    <text evidence="1">Belongs to the polypeptide deformylase family.</text>
</comment>
<evidence type="ECO:0000313" key="3">
    <source>
        <dbReference type="Proteomes" id="UP000469325"/>
    </source>
</evidence>
<sequence length="139" mass="15473">MVKEICKDDEVLGKKCARATAEDADVAQDVVDTMRSVEDCTCLAANQIGVAKSVVAYLDDEGEAHVMYNPHVMMGLQAARVTESCLSHDEPVKATRYAKVKVRYEELVDGQLVQHTRDFTGWTAQMIQHMCDHCRGKLV</sequence>
<dbReference type="InterPro" id="IPR023635">
    <property type="entry name" value="Peptide_deformylase"/>
</dbReference>
<accession>A0A6N7XPF2</accession>
<name>A0A6N7XPF2_9ACTN</name>
<organism evidence="2 3">
    <name type="scientific">Olsenella porci</name>
    <dbReference type="NCBI Taxonomy" id="2652279"/>
    <lineage>
        <taxon>Bacteria</taxon>
        <taxon>Bacillati</taxon>
        <taxon>Actinomycetota</taxon>
        <taxon>Coriobacteriia</taxon>
        <taxon>Coriobacteriales</taxon>
        <taxon>Atopobiaceae</taxon>
        <taxon>Olsenella</taxon>
    </lineage>
</organism>
<proteinExistence type="inferred from homology"/>
<reference evidence="2 3" key="1">
    <citation type="submission" date="2019-08" db="EMBL/GenBank/DDBJ databases">
        <title>In-depth cultivation of the pig gut microbiome towards novel bacterial diversity and tailored functional studies.</title>
        <authorList>
            <person name="Wylensek D."/>
            <person name="Hitch T.C.A."/>
            <person name="Clavel T."/>
        </authorList>
    </citation>
    <scope>NUCLEOTIDE SEQUENCE [LARGE SCALE GENOMIC DNA]</scope>
    <source>
        <strain evidence="2 3">CA-Schmier-601-WT-1</strain>
    </source>
</reference>
<dbReference type="Pfam" id="PF01327">
    <property type="entry name" value="Pep_deformylase"/>
    <property type="match status" value="1"/>
</dbReference>
<comment type="caution">
    <text evidence="2">The sequence shown here is derived from an EMBL/GenBank/DDBJ whole genome shotgun (WGS) entry which is preliminary data.</text>
</comment>
<dbReference type="PRINTS" id="PR01576">
    <property type="entry name" value="PDEFORMYLASE"/>
</dbReference>
<dbReference type="PANTHER" id="PTHR10458:SF22">
    <property type="entry name" value="PEPTIDE DEFORMYLASE"/>
    <property type="match status" value="1"/>
</dbReference>
<evidence type="ECO:0000256" key="1">
    <source>
        <dbReference type="ARBA" id="ARBA00010759"/>
    </source>
</evidence>